<reference evidence="1" key="1">
    <citation type="submission" date="2019-08" db="EMBL/GenBank/DDBJ databases">
        <authorList>
            <person name="Kucharzyk K."/>
            <person name="Murdoch R.W."/>
            <person name="Higgins S."/>
            <person name="Loffler F."/>
        </authorList>
    </citation>
    <scope>NUCLEOTIDE SEQUENCE</scope>
</reference>
<dbReference type="AlphaFoldDB" id="A0A645HM21"/>
<organism evidence="1">
    <name type="scientific">bioreactor metagenome</name>
    <dbReference type="NCBI Taxonomy" id="1076179"/>
    <lineage>
        <taxon>unclassified sequences</taxon>
        <taxon>metagenomes</taxon>
        <taxon>ecological metagenomes</taxon>
    </lineage>
</organism>
<accession>A0A645HM21</accession>
<comment type="caution">
    <text evidence="1">The sequence shown here is derived from an EMBL/GenBank/DDBJ whole genome shotgun (WGS) entry which is preliminary data.</text>
</comment>
<evidence type="ECO:0000313" key="1">
    <source>
        <dbReference type="EMBL" id="MPN37154.1"/>
    </source>
</evidence>
<protein>
    <submittedName>
        <fullName evidence="1">Uncharacterized protein</fullName>
    </submittedName>
</protein>
<gene>
    <name evidence="1" type="ORF">SDC9_184670</name>
</gene>
<dbReference type="EMBL" id="VSSQ01091652">
    <property type="protein sequence ID" value="MPN37154.1"/>
    <property type="molecule type" value="Genomic_DNA"/>
</dbReference>
<name>A0A645HM21_9ZZZZ</name>
<sequence>MLTQIISESFKTFRGMIYISSLMIFAPCDDELFPVEGMRTVIVIWLGQIITQCLRIVAVLKLACHDITAIGCISEVHDISARRDMGSINKMIADEVPHCRIGNQSVVHLFYRGDTTGFNIRAPGIYEFL</sequence>
<proteinExistence type="predicted"/>